<evidence type="ECO:0000313" key="4">
    <source>
        <dbReference type="Proteomes" id="UP000177622"/>
    </source>
</evidence>
<organism evidence="3 4">
    <name type="scientific">Penicillium arizonense</name>
    <dbReference type="NCBI Taxonomy" id="1835702"/>
    <lineage>
        <taxon>Eukaryota</taxon>
        <taxon>Fungi</taxon>
        <taxon>Dikarya</taxon>
        <taxon>Ascomycota</taxon>
        <taxon>Pezizomycotina</taxon>
        <taxon>Eurotiomycetes</taxon>
        <taxon>Eurotiomycetidae</taxon>
        <taxon>Eurotiales</taxon>
        <taxon>Aspergillaceae</taxon>
        <taxon>Penicillium</taxon>
    </lineage>
</organism>
<dbReference type="OrthoDB" id="4367204at2759"/>
<dbReference type="AlphaFoldDB" id="A0A1F5LHN1"/>
<gene>
    <name evidence="3" type="ORF">PENARI_c009G01824</name>
</gene>
<keyword evidence="4" id="KW-1185">Reference proteome</keyword>
<dbReference type="RefSeq" id="XP_022488085.1">
    <property type="nucleotide sequence ID" value="XM_022631760.1"/>
</dbReference>
<proteinExistence type="predicted"/>
<protein>
    <submittedName>
        <fullName evidence="3">Uncharacterized protein</fullName>
    </submittedName>
</protein>
<feature type="region of interest" description="Disordered" evidence="1">
    <location>
        <begin position="1"/>
        <end position="24"/>
    </location>
</feature>
<reference evidence="3 4" key="1">
    <citation type="journal article" date="2016" name="Sci. Rep.">
        <title>Penicillium arizonense, a new, genome sequenced fungal species, reveals a high chemical diversity in secreted metabolites.</title>
        <authorList>
            <person name="Grijseels S."/>
            <person name="Nielsen J.C."/>
            <person name="Randelovic M."/>
            <person name="Nielsen J."/>
            <person name="Nielsen K.F."/>
            <person name="Workman M."/>
            <person name="Frisvad J.C."/>
        </authorList>
    </citation>
    <scope>NUCLEOTIDE SEQUENCE [LARGE SCALE GENOMIC DNA]</scope>
    <source>
        <strain evidence="3 4">CBS 141311</strain>
    </source>
</reference>
<name>A0A1F5LHN1_PENAI</name>
<dbReference type="Proteomes" id="UP000177622">
    <property type="component" value="Unassembled WGS sequence"/>
</dbReference>
<evidence type="ECO:0000313" key="3">
    <source>
        <dbReference type="EMBL" id="OGE52645.1"/>
    </source>
</evidence>
<feature type="transmembrane region" description="Helical" evidence="2">
    <location>
        <begin position="56"/>
        <end position="79"/>
    </location>
</feature>
<dbReference type="EMBL" id="LXJU01000009">
    <property type="protein sequence ID" value="OGE52645.1"/>
    <property type="molecule type" value="Genomic_DNA"/>
</dbReference>
<dbReference type="GeneID" id="34576494"/>
<keyword evidence="2" id="KW-0472">Membrane</keyword>
<comment type="caution">
    <text evidence="3">The sequence shown here is derived from an EMBL/GenBank/DDBJ whole genome shotgun (WGS) entry which is preliminary data.</text>
</comment>
<evidence type="ECO:0000256" key="2">
    <source>
        <dbReference type="SAM" id="Phobius"/>
    </source>
</evidence>
<keyword evidence="2" id="KW-1133">Transmembrane helix</keyword>
<evidence type="ECO:0000256" key="1">
    <source>
        <dbReference type="SAM" id="MobiDB-lite"/>
    </source>
</evidence>
<sequence>MGSSHKDRDLANHYEGTGHDQGIKRSSDLESLTSVCQSTPKQPTFLHFATMGLVKLLLKAIIIPIVLLIVVTVVIVIYIKMRREKKQKQQEIAAGFQPPPIQQWVPYTPVQQPAPVYVKTPGMTEHGIVQP</sequence>
<keyword evidence="2" id="KW-0812">Transmembrane</keyword>
<accession>A0A1F5LHN1</accession>